<dbReference type="InterPro" id="IPR012944">
    <property type="entry name" value="SusD_RagB_dom"/>
</dbReference>
<name>A0A512BDW5_9BACT</name>
<dbReference type="RefSeq" id="WP_147204258.1">
    <property type="nucleotide sequence ID" value="NZ_BJYT01000009.1"/>
</dbReference>
<dbReference type="GO" id="GO:0009279">
    <property type="term" value="C:cell outer membrane"/>
    <property type="evidence" value="ECO:0007669"/>
    <property type="project" value="UniProtKB-SubCell"/>
</dbReference>
<evidence type="ECO:0000256" key="5">
    <source>
        <dbReference type="ARBA" id="ARBA00023237"/>
    </source>
</evidence>
<dbReference type="EMBL" id="BJYT01000009">
    <property type="protein sequence ID" value="GEO10150.1"/>
    <property type="molecule type" value="Genomic_DNA"/>
</dbReference>
<organism evidence="8 9">
    <name type="scientific">Segetibacter aerophilus</name>
    <dbReference type="NCBI Taxonomy" id="670293"/>
    <lineage>
        <taxon>Bacteria</taxon>
        <taxon>Pseudomonadati</taxon>
        <taxon>Bacteroidota</taxon>
        <taxon>Chitinophagia</taxon>
        <taxon>Chitinophagales</taxon>
        <taxon>Chitinophagaceae</taxon>
        <taxon>Segetibacter</taxon>
    </lineage>
</organism>
<feature type="domain" description="RagB/SusD" evidence="6">
    <location>
        <begin position="402"/>
        <end position="618"/>
    </location>
</feature>
<reference evidence="8 9" key="1">
    <citation type="submission" date="2019-07" db="EMBL/GenBank/DDBJ databases">
        <title>Whole genome shotgun sequence of Segetibacter aerophilus NBRC 106135.</title>
        <authorList>
            <person name="Hosoyama A."/>
            <person name="Uohara A."/>
            <person name="Ohji S."/>
            <person name="Ichikawa N."/>
        </authorList>
    </citation>
    <scope>NUCLEOTIDE SEQUENCE [LARGE SCALE GENOMIC DNA]</scope>
    <source>
        <strain evidence="8 9">NBRC 106135</strain>
    </source>
</reference>
<protein>
    <submittedName>
        <fullName evidence="8">Starch-binding protein</fullName>
    </submittedName>
</protein>
<accession>A0A512BDW5</accession>
<keyword evidence="5" id="KW-0998">Cell outer membrane</keyword>
<evidence type="ECO:0000256" key="1">
    <source>
        <dbReference type="ARBA" id="ARBA00004442"/>
    </source>
</evidence>
<dbReference type="Pfam" id="PF07980">
    <property type="entry name" value="SusD_RagB"/>
    <property type="match status" value="1"/>
</dbReference>
<comment type="caution">
    <text evidence="8">The sequence shown here is derived from an EMBL/GenBank/DDBJ whole genome shotgun (WGS) entry which is preliminary data.</text>
</comment>
<comment type="subcellular location">
    <subcellularLocation>
        <location evidence="1">Cell outer membrane</location>
    </subcellularLocation>
</comment>
<keyword evidence="3" id="KW-0732">Signal</keyword>
<evidence type="ECO:0000256" key="2">
    <source>
        <dbReference type="ARBA" id="ARBA00006275"/>
    </source>
</evidence>
<dbReference type="PROSITE" id="PS51257">
    <property type="entry name" value="PROKAR_LIPOPROTEIN"/>
    <property type="match status" value="1"/>
</dbReference>
<gene>
    <name evidence="8" type="ORF">SAE01_26460</name>
</gene>
<dbReference type="Proteomes" id="UP000321513">
    <property type="component" value="Unassembled WGS sequence"/>
</dbReference>
<sequence>MKSKYLNKFNKITASFCLILVLGSCKKYLDQQPITDVGPETVFSDVNTTYQAIIGVYSRLVGDAGYGIRLSLYYPLDNDEMQGPTGNDDNDRRDIARFKPSPSNAQLSGPFNQIFQGIAYANTCIDRIPKMAMYTGGTEQQKKQLQRMLGEALTLRAQYYFEAIRNWGDLPIHFLPSYEQASEDPLPVRVNRDTLYAQIIEDLRVASDLVPWRNDLASIGDAPNERITKGAVKGLRARIALYRGGYSLRQPGGMQRNADYLKFYQIARDEANDIMTSGQHTLNPSFRALWKDQVGARVSADPNGELMFQASGIGQGGAEDTKLGYYNGPRVNNLGNSSVNPLPTYLYLFDSTDTRRDVTIAPYNVAADGQTKIGQAITAMNDGKYRRDWISNPAIEPVNQVQYFSLKWQILRYSDVLLMFAEAENELNGPTAAAYNAINMVRRRGFGKPLTTADATVDLPAGLSKAQFFAALVRERSLELGGEGVRKYDLIRWNLISTAITETKANLLKMSTGTGTISYSYMANPPQYAANISNLPTAMYYKRTSTADNASIWSNSYYTKAPTATPSGTTSVVWVTAAINTVANARFATGFTPNKSELLPIPQAARDANPNLTQNPGY</sequence>
<dbReference type="InterPro" id="IPR033985">
    <property type="entry name" value="SusD-like_N"/>
</dbReference>
<dbReference type="Pfam" id="PF14322">
    <property type="entry name" value="SusD-like_3"/>
    <property type="match status" value="1"/>
</dbReference>
<feature type="domain" description="SusD-like N-terminal" evidence="7">
    <location>
        <begin position="104"/>
        <end position="241"/>
    </location>
</feature>
<evidence type="ECO:0000259" key="6">
    <source>
        <dbReference type="Pfam" id="PF07980"/>
    </source>
</evidence>
<dbReference type="InterPro" id="IPR011990">
    <property type="entry name" value="TPR-like_helical_dom_sf"/>
</dbReference>
<proteinExistence type="inferred from homology"/>
<comment type="similarity">
    <text evidence="2">Belongs to the SusD family.</text>
</comment>
<evidence type="ECO:0000256" key="3">
    <source>
        <dbReference type="ARBA" id="ARBA00022729"/>
    </source>
</evidence>
<dbReference type="CDD" id="cd08977">
    <property type="entry name" value="SusD"/>
    <property type="match status" value="1"/>
</dbReference>
<evidence type="ECO:0000313" key="8">
    <source>
        <dbReference type="EMBL" id="GEO10150.1"/>
    </source>
</evidence>
<dbReference type="AlphaFoldDB" id="A0A512BDW5"/>
<dbReference type="OrthoDB" id="5694214at2"/>
<evidence type="ECO:0000259" key="7">
    <source>
        <dbReference type="Pfam" id="PF14322"/>
    </source>
</evidence>
<evidence type="ECO:0000313" key="9">
    <source>
        <dbReference type="Proteomes" id="UP000321513"/>
    </source>
</evidence>
<dbReference type="Gene3D" id="1.25.40.390">
    <property type="match status" value="1"/>
</dbReference>
<keyword evidence="4" id="KW-0472">Membrane</keyword>
<evidence type="ECO:0000256" key="4">
    <source>
        <dbReference type="ARBA" id="ARBA00023136"/>
    </source>
</evidence>
<dbReference type="SUPFAM" id="SSF48452">
    <property type="entry name" value="TPR-like"/>
    <property type="match status" value="1"/>
</dbReference>
<keyword evidence="9" id="KW-1185">Reference proteome</keyword>